<dbReference type="InterPro" id="IPR029787">
    <property type="entry name" value="Nucleotide_cyclase"/>
</dbReference>
<dbReference type="Pfam" id="PF00990">
    <property type="entry name" value="GGDEF"/>
    <property type="match status" value="1"/>
</dbReference>
<feature type="transmembrane region" description="Helical" evidence="1">
    <location>
        <begin position="79"/>
        <end position="102"/>
    </location>
</feature>
<feature type="transmembrane region" description="Helical" evidence="1">
    <location>
        <begin position="12"/>
        <end position="33"/>
    </location>
</feature>
<dbReference type="InterPro" id="IPR050469">
    <property type="entry name" value="Diguanylate_Cyclase"/>
</dbReference>
<protein>
    <submittedName>
        <fullName evidence="3">Two-component system PleD related family response regulator</fullName>
    </submittedName>
</protein>
<dbReference type="PROSITE" id="PS50887">
    <property type="entry name" value="GGDEF"/>
    <property type="match status" value="1"/>
</dbReference>
<gene>
    <name evidence="3" type="ORF">BN765_00983</name>
</gene>
<feature type="transmembrane region" description="Helical" evidence="1">
    <location>
        <begin position="108"/>
        <end position="128"/>
    </location>
</feature>
<evidence type="ECO:0000313" key="4">
    <source>
        <dbReference type="Proteomes" id="UP000018175"/>
    </source>
</evidence>
<feature type="transmembrane region" description="Helical" evidence="1">
    <location>
        <begin position="140"/>
        <end position="164"/>
    </location>
</feature>
<dbReference type="InterPro" id="IPR000160">
    <property type="entry name" value="GGDEF_dom"/>
</dbReference>
<organism evidence="3 4">
    <name type="scientific">Lachnospira eligens CAG:72</name>
    <dbReference type="NCBI Taxonomy" id="1263077"/>
    <lineage>
        <taxon>Bacteria</taxon>
        <taxon>Bacillati</taxon>
        <taxon>Bacillota</taxon>
        <taxon>Clostridia</taxon>
        <taxon>Lachnospirales</taxon>
        <taxon>Lachnospiraceae</taxon>
        <taxon>Lachnospira</taxon>
    </lineage>
</organism>
<name>R5ZUH3_9FIRM</name>
<keyword evidence="1" id="KW-0812">Transmembrane</keyword>
<evidence type="ECO:0000259" key="2">
    <source>
        <dbReference type="PROSITE" id="PS50887"/>
    </source>
</evidence>
<keyword evidence="1" id="KW-1133">Transmembrane helix</keyword>
<sequence>MIILWIFCRKRIAQTQALFYFGIFAMIIGAWALNETDIATILVQDRKIGSLIGYVLLMMIPIPFMQAEKNFFQIGKSAANNILCAIYAATAVILLVCHMTGVCEFKNSVYIIHMMLVMSLVYFCAILIKRVWVKGFDRKVKANIIGAAALGISMIVDLIAYYKGMQQTDLIGKLGILVFIIVLGYESISEAFEKIKEGQKADFYKEMAVTDTMTGVYNRSAFEEWEYETSDYEGYSIATFDLNNLKWCNDNLGHAAGDAYIQASARIIKEIFGRHGKCYRIGGDEFCTVINQKQKSFDIGRHVKQLRELEKYAEEEIGIKDLNVQIACGYAEYDIKTDKNFEDTRSRADKKMYESKRSLKRE</sequence>
<evidence type="ECO:0000256" key="1">
    <source>
        <dbReference type="SAM" id="Phobius"/>
    </source>
</evidence>
<dbReference type="EMBL" id="CBBU010000003">
    <property type="protein sequence ID" value="CDA38221.1"/>
    <property type="molecule type" value="Genomic_DNA"/>
</dbReference>
<dbReference type="Proteomes" id="UP000018175">
    <property type="component" value="Unassembled WGS sequence"/>
</dbReference>
<evidence type="ECO:0000313" key="3">
    <source>
        <dbReference type="EMBL" id="CDA38221.1"/>
    </source>
</evidence>
<dbReference type="SUPFAM" id="SSF55073">
    <property type="entry name" value="Nucleotide cyclase"/>
    <property type="match status" value="1"/>
</dbReference>
<dbReference type="CDD" id="cd01949">
    <property type="entry name" value="GGDEF"/>
    <property type="match status" value="1"/>
</dbReference>
<accession>R5ZUH3</accession>
<comment type="caution">
    <text evidence="3">The sequence shown here is derived from an EMBL/GenBank/DDBJ whole genome shotgun (WGS) entry which is preliminary data.</text>
</comment>
<dbReference type="Gene3D" id="3.30.70.270">
    <property type="match status" value="1"/>
</dbReference>
<dbReference type="NCBIfam" id="TIGR00254">
    <property type="entry name" value="GGDEF"/>
    <property type="match status" value="1"/>
</dbReference>
<proteinExistence type="predicted"/>
<dbReference type="PANTHER" id="PTHR45138:SF9">
    <property type="entry name" value="DIGUANYLATE CYCLASE DGCM-RELATED"/>
    <property type="match status" value="1"/>
</dbReference>
<dbReference type="SMART" id="SM00267">
    <property type="entry name" value="GGDEF"/>
    <property type="match status" value="1"/>
</dbReference>
<feature type="transmembrane region" description="Helical" evidence="1">
    <location>
        <begin position="48"/>
        <end position="67"/>
    </location>
</feature>
<dbReference type="InterPro" id="IPR043128">
    <property type="entry name" value="Rev_trsase/Diguanyl_cyclase"/>
</dbReference>
<feature type="domain" description="GGDEF" evidence="2">
    <location>
        <begin position="233"/>
        <end position="362"/>
    </location>
</feature>
<dbReference type="GO" id="GO:0052621">
    <property type="term" value="F:diguanylate cyclase activity"/>
    <property type="evidence" value="ECO:0007669"/>
    <property type="project" value="TreeGrafter"/>
</dbReference>
<reference evidence="3" key="1">
    <citation type="submission" date="2012-11" db="EMBL/GenBank/DDBJ databases">
        <title>Dependencies among metagenomic species, viruses, plasmids and units of genetic variation.</title>
        <authorList>
            <person name="Nielsen H.B."/>
            <person name="Almeida M."/>
            <person name="Juncker A.S."/>
            <person name="Rasmussen S."/>
            <person name="Li J."/>
            <person name="Sunagawa S."/>
            <person name="Plichta D."/>
            <person name="Gautier L."/>
            <person name="Le Chatelier E."/>
            <person name="Peletier E."/>
            <person name="Bonde I."/>
            <person name="Nielsen T."/>
            <person name="Manichanh C."/>
            <person name="Arumugam M."/>
            <person name="Batto J."/>
            <person name="Santos M.B.Q.D."/>
            <person name="Blom N."/>
            <person name="Borruel N."/>
            <person name="Burgdorf K.S."/>
            <person name="Boumezbeur F."/>
            <person name="Casellas F."/>
            <person name="Dore J."/>
            <person name="Guarner F."/>
            <person name="Hansen T."/>
            <person name="Hildebrand F."/>
            <person name="Kaas R.S."/>
            <person name="Kennedy S."/>
            <person name="Kristiansen K."/>
            <person name="Kultima J.R."/>
            <person name="Leonard P."/>
            <person name="Levenez F."/>
            <person name="Lund O."/>
            <person name="Moumen B."/>
            <person name="Le Paslier D."/>
            <person name="Pons N."/>
            <person name="Pedersen O."/>
            <person name="Prifti E."/>
            <person name="Qin J."/>
            <person name="Raes J."/>
            <person name="Tap J."/>
            <person name="Tims S."/>
            <person name="Ussery D.W."/>
            <person name="Yamada T."/>
            <person name="MetaHit consortium"/>
            <person name="Renault P."/>
            <person name="Sicheritz-Ponten T."/>
            <person name="Bork P."/>
            <person name="Wang J."/>
            <person name="Brunak S."/>
            <person name="Ehrlich S.D."/>
        </authorList>
    </citation>
    <scope>NUCLEOTIDE SEQUENCE [LARGE SCALE GENOMIC DNA]</scope>
</reference>
<keyword evidence="1" id="KW-0472">Membrane</keyword>
<dbReference type="PANTHER" id="PTHR45138">
    <property type="entry name" value="REGULATORY COMPONENTS OF SENSORY TRANSDUCTION SYSTEM"/>
    <property type="match status" value="1"/>
</dbReference>
<dbReference type="AlphaFoldDB" id="R5ZUH3"/>